<keyword evidence="2" id="KW-0540">Nuclease</keyword>
<dbReference type="InterPro" id="IPR011335">
    <property type="entry name" value="Restrct_endonuc-II-like"/>
</dbReference>
<accession>A0A7W9HMM4</accession>
<organism evidence="2 3">
    <name type="scientific">Saccharothrix ecbatanensis</name>
    <dbReference type="NCBI Taxonomy" id="1105145"/>
    <lineage>
        <taxon>Bacteria</taxon>
        <taxon>Bacillati</taxon>
        <taxon>Actinomycetota</taxon>
        <taxon>Actinomycetes</taxon>
        <taxon>Pseudonocardiales</taxon>
        <taxon>Pseudonocardiaceae</taxon>
        <taxon>Saccharothrix</taxon>
    </lineage>
</organism>
<keyword evidence="2" id="KW-0378">Hydrolase</keyword>
<dbReference type="EMBL" id="JACHMO010000001">
    <property type="protein sequence ID" value="MBB5805084.1"/>
    <property type="molecule type" value="Genomic_DNA"/>
</dbReference>
<feature type="domain" description="Putative restriction endonuclease" evidence="1">
    <location>
        <begin position="26"/>
        <end position="190"/>
    </location>
</feature>
<evidence type="ECO:0000259" key="1">
    <source>
        <dbReference type="Pfam" id="PF05685"/>
    </source>
</evidence>
<dbReference type="SUPFAM" id="SSF52980">
    <property type="entry name" value="Restriction endonuclease-like"/>
    <property type="match status" value="1"/>
</dbReference>
<evidence type="ECO:0000313" key="2">
    <source>
        <dbReference type="EMBL" id="MBB5805084.1"/>
    </source>
</evidence>
<dbReference type="RefSeq" id="WP_184923354.1">
    <property type="nucleotide sequence ID" value="NZ_JACHMO010000001.1"/>
</dbReference>
<protein>
    <submittedName>
        <fullName evidence="2">Uma2 family endonuclease</fullName>
    </submittedName>
</protein>
<name>A0A7W9HMM4_9PSEU</name>
<reference evidence="2 3" key="1">
    <citation type="submission" date="2020-08" db="EMBL/GenBank/DDBJ databases">
        <title>Sequencing the genomes of 1000 actinobacteria strains.</title>
        <authorList>
            <person name="Klenk H.-P."/>
        </authorList>
    </citation>
    <scope>NUCLEOTIDE SEQUENCE [LARGE SCALE GENOMIC DNA]</scope>
    <source>
        <strain evidence="2 3">DSM 45486</strain>
    </source>
</reference>
<dbReference type="PANTHER" id="PTHR35400:SF3">
    <property type="entry name" value="SLL1072 PROTEIN"/>
    <property type="match status" value="1"/>
</dbReference>
<gene>
    <name evidence="2" type="ORF">F4560_004852</name>
</gene>
<dbReference type="CDD" id="cd06260">
    <property type="entry name" value="DUF820-like"/>
    <property type="match status" value="1"/>
</dbReference>
<dbReference type="GO" id="GO:0004519">
    <property type="term" value="F:endonuclease activity"/>
    <property type="evidence" value="ECO:0007669"/>
    <property type="project" value="UniProtKB-KW"/>
</dbReference>
<dbReference type="Pfam" id="PF05685">
    <property type="entry name" value="Uma2"/>
    <property type="match status" value="1"/>
</dbReference>
<sequence>MALPADYERHFDHPAPSFHHDGPWTLEEVLALPDDRSQRVELVDGALLVSPLGTARHQRLVWRVCSALAAACPPALEALPGLNVGLSGGRMLIPDVTVNHVGFDGLLLPVDDLVLAAEVLSPSTRLQDLTLKKRLYAEAGVPFYLVVDPKGAEPVATLHELDGIEYVEIARSEGRFLKLERPFPVTIELSL</sequence>
<dbReference type="InterPro" id="IPR008538">
    <property type="entry name" value="Uma2"/>
</dbReference>
<dbReference type="InterPro" id="IPR012296">
    <property type="entry name" value="Nuclease_put_TT1808"/>
</dbReference>
<proteinExistence type="predicted"/>
<dbReference type="AlphaFoldDB" id="A0A7W9HMM4"/>
<keyword evidence="3" id="KW-1185">Reference proteome</keyword>
<keyword evidence="2" id="KW-0255">Endonuclease</keyword>
<comment type="caution">
    <text evidence="2">The sequence shown here is derived from an EMBL/GenBank/DDBJ whole genome shotgun (WGS) entry which is preliminary data.</text>
</comment>
<dbReference type="Proteomes" id="UP000552097">
    <property type="component" value="Unassembled WGS sequence"/>
</dbReference>
<dbReference type="Gene3D" id="3.90.1570.10">
    <property type="entry name" value="tt1808, chain A"/>
    <property type="match status" value="1"/>
</dbReference>
<dbReference type="PANTHER" id="PTHR35400">
    <property type="entry name" value="SLR1083 PROTEIN"/>
    <property type="match status" value="1"/>
</dbReference>
<evidence type="ECO:0000313" key="3">
    <source>
        <dbReference type="Proteomes" id="UP000552097"/>
    </source>
</evidence>